<protein>
    <submittedName>
        <fullName evidence="6">Protein tyrosine/serine phosphatase</fullName>
    </submittedName>
</protein>
<dbReference type="RefSeq" id="WP_060635722.1">
    <property type="nucleotide sequence ID" value="NZ_CBXV010000008.1"/>
</dbReference>
<feature type="chain" id="PRO_5002123104" evidence="3">
    <location>
        <begin position="21"/>
        <end position="204"/>
    </location>
</feature>
<dbReference type="InterPro" id="IPR000387">
    <property type="entry name" value="Tyr_Pase_dom"/>
</dbReference>
<dbReference type="Pfam" id="PF22741">
    <property type="entry name" value="PTP-NADK"/>
    <property type="match status" value="1"/>
</dbReference>
<dbReference type="PANTHER" id="PTHR31126">
    <property type="entry name" value="TYROSINE-PROTEIN PHOSPHATASE"/>
    <property type="match status" value="1"/>
</dbReference>
<dbReference type="InterPro" id="IPR029021">
    <property type="entry name" value="Prot-tyrosine_phosphatase-like"/>
</dbReference>
<dbReference type="OrthoDB" id="9814896at2"/>
<feature type="domain" description="Tyrosine specific protein phosphatases" evidence="5">
    <location>
        <begin position="117"/>
        <end position="167"/>
    </location>
</feature>
<comment type="similarity">
    <text evidence="1">Belongs to the protein-tyrosine phosphatase family.</text>
</comment>
<keyword evidence="2" id="KW-0378">Hydrolase</keyword>
<dbReference type="SMART" id="SM00195">
    <property type="entry name" value="DSPc"/>
    <property type="match status" value="1"/>
</dbReference>
<organism evidence="6 7">
    <name type="scientific">Pyrinomonas methylaliphatogenes</name>
    <dbReference type="NCBI Taxonomy" id="454194"/>
    <lineage>
        <taxon>Bacteria</taxon>
        <taxon>Pseudomonadati</taxon>
        <taxon>Acidobacteriota</taxon>
        <taxon>Blastocatellia</taxon>
        <taxon>Blastocatellales</taxon>
        <taxon>Pyrinomonadaceae</taxon>
        <taxon>Pyrinomonas</taxon>
    </lineage>
</organism>
<dbReference type="GO" id="GO:0016791">
    <property type="term" value="F:phosphatase activity"/>
    <property type="evidence" value="ECO:0007669"/>
    <property type="project" value="TreeGrafter"/>
</dbReference>
<sequence precursor="true">MRTFRRAAILVLLLCVGSTAQQTTRASAPVANANASVREATHDLPNFARVDEHLYRGAQPTEDGLRKLKAMGIKTVINLRDDDERAARERDLVQALGMRYFNVPMRGLSRPTDEQIARVIALIDAPENWPVFIHCKRGADRTGTVIACYRIARQGWKAKEAIAEAKRFGMSFFVFAMRDYIRDYERRCGQANCVAATSKMATQH</sequence>
<feature type="signal peptide" evidence="3">
    <location>
        <begin position="1"/>
        <end position="20"/>
    </location>
</feature>
<dbReference type="InterPro" id="IPR016130">
    <property type="entry name" value="Tyr_Pase_AS"/>
</dbReference>
<dbReference type="EMBL" id="CBXV010000008">
    <property type="protein sequence ID" value="CDM66891.1"/>
    <property type="molecule type" value="Genomic_DNA"/>
</dbReference>
<evidence type="ECO:0000313" key="6">
    <source>
        <dbReference type="EMBL" id="CDM66891.1"/>
    </source>
</evidence>
<reference evidence="6 7" key="1">
    <citation type="submission" date="2013-12" db="EMBL/GenBank/DDBJ databases">
        <authorList>
            <person name="Stott M."/>
        </authorList>
    </citation>
    <scope>NUCLEOTIDE SEQUENCE [LARGE SCALE GENOMIC DNA]</scope>
    <source>
        <strain evidence="6 7">K22</strain>
    </source>
</reference>
<dbReference type="Proteomes" id="UP000031518">
    <property type="component" value="Unassembled WGS sequence"/>
</dbReference>
<evidence type="ECO:0000259" key="4">
    <source>
        <dbReference type="PROSITE" id="PS50054"/>
    </source>
</evidence>
<gene>
    <name evidence="6" type="ORF">PYK22_02932</name>
</gene>
<dbReference type="Gene3D" id="3.90.190.10">
    <property type="entry name" value="Protein tyrosine phosphatase superfamily"/>
    <property type="match status" value="1"/>
</dbReference>
<evidence type="ECO:0000256" key="3">
    <source>
        <dbReference type="SAM" id="SignalP"/>
    </source>
</evidence>
<keyword evidence="7" id="KW-1185">Reference proteome</keyword>
<dbReference type="FunFam" id="3.90.190.10:FF:000157">
    <property type="entry name" value="Protein-tyrosine phosphatase"/>
    <property type="match status" value="1"/>
</dbReference>
<name>A0A0B6X0L8_9BACT</name>
<evidence type="ECO:0000313" key="7">
    <source>
        <dbReference type="Proteomes" id="UP000031518"/>
    </source>
</evidence>
<evidence type="ECO:0000256" key="2">
    <source>
        <dbReference type="ARBA" id="ARBA00022801"/>
    </source>
</evidence>
<dbReference type="InterPro" id="IPR055214">
    <property type="entry name" value="PTP-NADK"/>
</dbReference>
<accession>A0A0B6X0L8</accession>
<evidence type="ECO:0000256" key="1">
    <source>
        <dbReference type="ARBA" id="ARBA00009580"/>
    </source>
</evidence>
<proteinExistence type="inferred from homology"/>
<reference evidence="6 7" key="2">
    <citation type="submission" date="2015-01" db="EMBL/GenBank/DDBJ databases">
        <title>Complete genome sequence of Pyrinomonas methylaliphatogenes type strain K22T.</title>
        <authorList>
            <person name="Lee K.C.Y."/>
            <person name="Power J.F."/>
            <person name="Dunfield P.F."/>
            <person name="Morgan X.C."/>
            <person name="Huttenhower C."/>
            <person name="Stott M.B."/>
        </authorList>
    </citation>
    <scope>NUCLEOTIDE SEQUENCE [LARGE SCALE GENOMIC DNA]</scope>
    <source>
        <strain evidence="6 7">K22</strain>
    </source>
</reference>
<dbReference type="AlphaFoldDB" id="A0A0B6X0L8"/>
<dbReference type="STRING" id="454194.PYK22_02932"/>
<evidence type="ECO:0000259" key="5">
    <source>
        <dbReference type="PROSITE" id="PS50056"/>
    </source>
</evidence>
<keyword evidence="3" id="KW-0732">Signal</keyword>
<dbReference type="PROSITE" id="PS50056">
    <property type="entry name" value="TYR_PHOSPHATASE_2"/>
    <property type="match status" value="1"/>
</dbReference>
<dbReference type="SUPFAM" id="SSF52799">
    <property type="entry name" value="(Phosphotyrosine protein) phosphatases II"/>
    <property type="match status" value="1"/>
</dbReference>
<dbReference type="PANTHER" id="PTHR31126:SF72">
    <property type="entry name" value="DUAL SPECIFICITY PROTEIN PHOSPHATASE TPBA"/>
    <property type="match status" value="1"/>
</dbReference>
<feature type="domain" description="Tyrosine-protein phosphatase" evidence="4">
    <location>
        <begin position="46"/>
        <end position="193"/>
    </location>
</feature>
<dbReference type="InterPro" id="IPR020422">
    <property type="entry name" value="TYR_PHOSPHATASE_DUAL_dom"/>
</dbReference>
<dbReference type="PROSITE" id="PS50054">
    <property type="entry name" value="TYR_PHOSPHATASE_DUAL"/>
    <property type="match status" value="1"/>
</dbReference>
<dbReference type="PROSITE" id="PS00383">
    <property type="entry name" value="TYR_PHOSPHATASE_1"/>
    <property type="match status" value="1"/>
</dbReference>